<evidence type="ECO:0000256" key="1">
    <source>
        <dbReference type="SAM" id="MobiDB-lite"/>
    </source>
</evidence>
<protein>
    <submittedName>
        <fullName evidence="3">Unannotated protein</fullName>
    </submittedName>
</protein>
<dbReference type="EMBL" id="CAFBLS010000240">
    <property type="protein sequence ID" value="CAB4884580.1"/>
    <property type="molecule type" value="Genomic_DNA"/>
</dbReference>
<sequence>MPHDVCVTSTTPQPTGRKNARLGQTVGDMVRSLAVVLAVVGILVVVTYQSQKSDVRVVDVSTAQAQAQRQASYPLLLPDLGDSYQATSVRWEPTAASGTDPVWHVGYLANGSDYLQVSQSSTVAAGFVPEQTAGGEPAGESSIAGARWQRYEQEKRRSLVKVDGGVTTTVSGTADWATLAGVAASLAAR</sequence>
<feature type="compositionally biased region" description="Polar residues" evidence="1">
    <location>
        <begin position="7"/>
        <end position="16"/>
    </location>
</feature>
<name>A0A6J7ETX8_9ZZZZ</name>
<keyword evidence="2" id="KW-0812">Transmembrane</keyword>
<dbReference type="AlphaFoldDB" id="A0A6J7ETX8"/>
<feature type="transmembrane region" description="Helical" evidence="2">
    <location>
        <begin position="29"/>
        <end position="48"/>
    </location>
</feature>
<feature type="region of interest" description="Disordered" evidence="1">
    <location>
        <begin position="1"/>
        <end position="20"/>
    </location>
</feature>
<gene>
    <name evidence="3" type="ORF">UFOPK3402_01637</name>
</gene>
<proteinExistence type="predicted"/>
<evidence type="ECO:0000256" key="2">
    <source>
        <dbReference type="SAM" id="Phobius"/>
    </source>
</evidence>
<dbReference type="Pfam" id="PF14030">
    <property type="entry name" value="DUF4245"/>
    <property type="match status" value="1"/>
</dbReference>
<dbReference type="InterPro" id="IPR025339">
    <property type="entry name" value="DUF4245"/>
</dbReference>
<accession>A0A6J7ETX8</accession>
<reference evidence="3" key="1">
    <citation type="submission" date="2020-05" db="EMBL/GenBank/DDBJ databases">
        <authorList>
            <person name="Chiriac C."/>
            <person name="Salcher M."/>
            <person name="Ghai R."/>
            <person name="Kavagutti S V."/>
        </authorList>
    </citation>
    <scope>NUCLEOTIDE SEQUENCE</scope>
</reference>
<evidence type="ECO:0000313" key="3">
    <source>
        <dbReference type="EMBL" id="CAB4884580.1"/>
    </source>
</evidence>
<keyword evidence="2" id="KW-0472">Membrane</keyword>
<keyword evidence="2" id="KW-1133">Transmembrane helix</keyword>
<organism evidence="3">
    <name type="scientific">freshwater metagenome</name>
    <dbReference type="NCBI Taxonomy" id="449393"/>
    <lineage>
        <taxon>unclassified sequences</taxon>
        <taxon>metagenomes</taxon>
        <taxon>ecological metagenomes</taxon>
    </lineage>
</organism>